<evidence type="ECO:0000313" key="2">
    <source>
        <dbReference type="EMBL" id="OWP02843.1"/>
    </source>
</evidence>
<evidence type="ECO:0000256" key="1">
    <source>
        <dbReference type="SAM" id="MobiDB-lite"/>
    </source>
</evidence>
<organism evidence="2 3">
    <name type="scientific">Diplocarpon coronariae</name>
    <dbReference type="NCBI Taxonomy" id="2795749"/>
    <lineage>
        <taxon>Eukaryota</taxon>
        <taxon>Fungi</taxon>
        <taxon>Dikarya</taxon>
        <taxon>Ascomycota</taxon>
        <taxon>Pezizomycotina</taxon>
        <taxon>Leotiomycetes</taxon>
        <taxon>Helotiales</taxon>
        <taxon>Drepanopezizaceae</taxon>
        <taxon>Diplocarpon</taxon>
    </lineage>
</organism>
<sequence length="165" mass="18076">MTVNRTARDVEEGKSKIQDSHRLLRPRLLESPTGAVAAGYAAALDDGWPWDPIGSMRRDSIPTRRLRAAGQNQSPVLARLGGGSSSSSRRRTLAAPRGERQTALLPTPDFASPRHVQPKVQFAGTPFQYGLERSRNVNRSTYESAPPDPDAERAEAEGENDEDRS</sequence>
<gene>
    <name evidence="2" type="ORF">B2J93_1297</name>
</gene>
<accession>A0A218Z5P5</accession>
<evidence type="ECO:0000313" key="3">
    <source>
        <dbReference type="Proteomes" id="UP000242519"/>
    </source>
</evidence>
<dbReference type="AlphaFoldDB" id="A0A218Z5P5"/>
<feature type="compositionally biased region" description="Basic and acidic residues" evidence="1">
    <location>
        <begin position="1"/>
        <end position="22"/>
    </location>
</feature>
<dbReference type="EMBL" id="MZNU01000207">
    <property type="protein sequence ID" value="OWP02843.1"/>
    <property type="molecule type" value="Genomic_DNA"/>
</dbReference>
<proteinExistence type="predicted"/>
<protein>
    <submittedName>
        <fullName evidence="2">Uncharacterized protein</fullName>
    </submittedName>
</protein>
<reference evidence="2 3" key="1">
    <citation type="submission" date="2017-04" db="EMBL/GenBank/DDBJ databases">
        <title>Draft genome sequence of Marssonina coronaria NL1: causal agent of apple blotch.</title>
        <authorList>
            <person name="Cheng Q."/>
        </authorList>
    </citation>
    <scope>NUCLEOTIDE SEQUENCE [LARGE SCALE GENOMIC DNA]</scope>
    <source>
        <strain evidence="2 3">NL1</strain>
    </source>
</reference>
<feature type="region of interest" description="Disordered" evidence="1">
    <location>
        <begin position="66"/>
        <end position="165"/>
    </location>
</feature>
<keyword evidence="3" id="KW-1185">Reference proteome</keyword>
<comment type="caution">
    <text evidence="2">The sequence shown here is derived from an EMBL/GenBank/DDBJ whole genome shotgun (WGS) entry which is preliminary data.</text>
</comment>
<dbReference type="InParanoid" id="A0A218Z5P5"/>
<dbReference type="Proteomes" id="UP000242519">
    <property type="component" value="Unassembled WGS sequence"/>
</dbReference>
<feature type="region of interest" description="Disordered" evidence="1">
    <location>
        <begin position="1"/>
        <end position="25"/>
    </location>
</feature>
<name>A0A218Z5P5_9HELO</name>